<dbReference type="PROSITE" id="PS50238">
    <property type="entry name" value="RHOGAP"/>
    <property type="match status" value="1"/>
</dbReference>
<evidence type="ECO:0000259" key="6">
    <source>
        <dbReference type="PROSITE" id="PS50238"/>
    </source>
</evidence>
<gene>
    <name evidence="7" type="ORF">NECAME_09882</name>
</gene>
<keyword evidence="8" id="KW-1185">Reference proteome</keyword>
<dbReference type="GO" id="GO:0051015">
    <property type="term" value="F:actin filament binding"/>
    <property type="evidence" value="ECO:0007669"/>
    <property type="project" value="TreeGrafter"/>
</dbReference>
<dbReference type="Gene3D" id="3.30.60.20">
    <property type="match status" value="1"/>
</dbReference>
<sequence length="290" mass="33213">MIVESTEDLRQFSVFIFKKQSNLDHKNNKRDTVVDALFKKSLREFHMELIGYEAVLSEERAVLKYRDLITTFEGVLTKVCKEEKVTFPTTLGVNAFRGFLNEFMQSQKKKGSKQKSSIIKLHAGHRFKSDLVHVPTYCEVCNQFMWHAEKIFICVACRISCHKKCHSKIVQMCTMSAIPTVSTGNSGRFFGAVLATLVDEDHIIPPLVDRLFMNVETRALFVEGIYRKSGSLAQVRSIRRKIETAPDFDTVCLDDVQVHVLTTLVKSFLREMPEPLITFDLYENFLNVSG</sequence>
<dbReference type="OrthoDB" id="312459at2759"/>
<evidence type="ECO:0000256" key="2">
    <source>
        <dbReference type="ARBA" id="ARBA00022490"/>
    </source>
</evidence>
<dbReference type="CDD" id="cd20818">
    <property type="entry name" value="C1_Myosin-IX"/>
    <property type="match status" value="1"/>
</dbReference>
<dbReference type="KEGG" id="nai:NECAME_09882"/>
<dbReference type="PROSITE" id="PS50081">
    <property type="entry name" value="ZF_DAG_PE_2"/>
    <property type="match status" value="1"/>
</dbReference>
<dbReference type="GO" id="GO:0005096">
    <property type="term" value="F:GTPase activator activity"/>
    <property type="evidence" value="ECO:0007669"/>
    <property type="project" value="InterPro"/>
</dbReference>
<dbReference type="GO" id="GO:0005737">
    <property type="term" value="C:cytoplasm"/>
    <property type="evidence" value="ECO:0007669"/>
    <property type="project" value="UniProtKB-SubCell"/>
</dbReference>
<evidence type="ECO:0000256" key="4">
    <source>
        <dbReference type="ARBA" id="ARBA00022833"/>
    </source>
</evidence>
<dbReference type="STRING" id="51031.W2TCM8"/>
<dbReference type="InterPro" id="IPR046349">
    <property type="entry name" value="C1-like_sf"/>
</dbReference>
<dbReference type="PROSITE" id="PS00479">
    <property type="entry name" value="ZF_DAG_PE_1"/>
    <property type="match status" value="1"/>
</dbReference>
<proteinExistence type="predicted"/>
<name>W2TCM8_NECAM</name>
<evidence type="ECO:0000313" key="8">
    <source>
        <dbReference type="Proteomes" id="UP000053676"/>
    </source>
</evidence>
<dbReference type="EMBL" id="KI659531">
    <property type="protein sequence ID" value="ETN79349.1"/>
    <property type="molecule type" value="Genomic_DNA"/>
</dbReference>
<comment type="subcellular location">
    <subcellularLocation>
        <location evidence="1">Cytoplasm</location>
    </subcellularLocation>
</comment>
<feature type="domain" description="Phorbol-ester/DAG-type" evidence="5">
    <location>
        <begin position="124"/>
        <end position="173"/>
    </location>
</feature>
<dbReference type="PANTHER" id="PTHR46184">
    <property type="entry name" value="UNCONVENTIONAL MYOSIN-IXB-LIKE PROTEIN"/>
    <property type="match status" value="1"/>
</dbReference>
<feature type="domain" description="Rho-GAP" evidence="6">
    <location>
        <begin position="192"/>
        <end position="290"/>
    </location>
</feature>
<dbReference type="GO" id="GO:0046872">
    <property type="term" value="F:metal ion binding"/>
    <property type="evidence" value="ECO:0007669"/>
    <property type="project" value="UniProtKB-KW"/>
</dbReference>
<dbReference type="Gene3D" id="1.10.555.10">
    <property type="entry name" value="Rho GTPase activation protein"/>
    <property type="match status" value="1"/>
</dbReference>
<organism evidence="7 8">
    <name type="scientific">Necator americanus</name>
    <name type="common">Human hookworm</name>
    <dbReference type="NCBI Taxonomy" id="51031"/>
    <lineage>
        <taxon>Eukaryota</taxon>
        <taxon>Metazoa</taxon>
        <taxon>Ecdysozoa</taxon>
        <taxon>Nematoda</taxon>
        <taxon>Chromadorea</taxon>
        <taxon>Rhabditida</taxon>
        <taxon>Rhabditina</taxon>
        <taxon>Rhabditomorpha</taxon>
        <taxon>Strongyloidea</taxon>
        <taxon>Ancylostomatidae</taxon>
        <taxon>Bunostominae</taxon>
        <taxon>Necator</taxon>
    </lineage>
</organism>
<dbReference type="Pfam" id="PF00620">
    <property type="entry name" value="RhoGAP"/>
    <property type="match status" value="1"/>
</dbReference>
<dbReference type="GO" id="GO:0005884">
    <property type="term" value="C:actin filament"/>
    <property type="evidence" value="ECO:0007669"/>
    <property type="project" value="TreeGrafter"/>
</dbReference>
<evidence type="ECO:0000256" key="1">
    <source>
        <dbReference type="ARBA" id="ARBA00004496"/>
    </source>
</evidence>
<evidence type="ECO:0000313" key="7">
    <source>
        <dbReference type="EMBL" id="ETN79349.1"/>
    </source>
</evidence>
<dbReference type="AlphaFoldDB" id="W2TCM8"/>
<protein>
    <submittedName>
        <fullName evidence="7">Phorbol esters/diacylglycerol binding domain protein</fullName>
    </submittedName>
</protein>
<dbReference type="InterPro" id="IPR002219">
    <property type="entry name" value="PKC_DAG/PE"/>
</dbReference>
<dbReference type="SMART" id="SM00324">
    <property type="entry name" value="RhoGAP"/>
    <property type="match status" value="1"/>
</dbReference>
<keyword evidence="2" id="KW-0963">Cytoplasm</keyword>
<dbReference type="Pfam" id="PF00130">
    <property type="entry name" value="C1_1"/>
    <property type="match status" value="1"/>
</dbReference>
<accession>W2TCM8</accession>
<dbReference type="InterPro" id="IPR008936">
    <property type="entry name" value="Rho_GTPase_activation_prot"/>
</dbReference>
<reference evidence="8" key="1">
    <citation type="journal article" date="2014" name="Nat. Genet.">
        <title>Genome of the human hookworm Necator americanus.</title>
        <authorList>
            <person name="Tang Y.T."/>
            <person name="Gao X."/>
            <person name="Rosa B.A."/>
            <person name="Abubucker S."/>
            <person name="Hallsworth-Pepin K."/>
            <person name="Martin J."/>
            <person name="Tyagi R."/>
            <person name="Heizer E."/>
            <person name="Zhang X."/>
            <person name="Bhonagiri-Palsikar V."/>
            <person name="Minx P."/>
            <person name="Warren W.C."/>
            <person name="Wang Q."/>
            <person name="Zhan B."/>
            <person name="Hotez P.J."/>
            <person name="Sternberg P.W."/>
            <person name="Dougall A."/>
            <person name="Gaze S.T."/>
            <person name="Mulvenna J."/>
            <person name="Sotillo J."/>
            <person name="Ranganathan S."/>
            <person name="Rabelo E.M."/>
            <person name="Wilson R.K."/>
            <person name="Felgner P.L."/>
            <person name="Bethony J."/>
            <person name="Hawdon J.M."/>
            <person name="Gasser R.B."/>
            <person name="Loukas A."/>
            <person name="Mitreva M."/>
        </authorList>
    </citation>
    <scope>NUCLEOTIDE SEQUENCE [LARGE SCALE GENOMIC DNA]</scope>
</reference>
<keyword evidence="4" id="KW-0862">Zinc</keyword>
<dbReference type="GO" id="GO:0000146">
    <property type="term" value="F:microfilament motor activity"/>
    <property type="evidence" value="ECO:0007669"/>
    <property type="project" value="InterPro"/>
</dbReference>
<keyword evidence="3" id="KW-0479">Metal-binding</keyword>
<dbReference type="Proteomes" id="UP000053676">
    <property type="component" value="Unassembled WGS sequence"/>
</dbReference>
<dbReference type="SUPFAM" id="SSF57889">
    <property type="entry name" value="Cysteine-rich domain"/>
    <property type="match status" value="1"/>
</dbReference>
<dbReference type="GO" id="GO:0035556">
    <property type="term" value="P:intracellular signal transduction"/>
    <property type="evidence" value="ECO:0007669"/>
    <property type="project" value="InterPro"/>
</dbReference>
<evidence type="ECO:0000259" key="5">
    <source>
        <dbReference type="PROSITE" id="PS50081"/>
    </source>
</evidence>
<evidence type="ECO:0000256" key="3">
    <source>
        <dbReference type="ARBA" id="ARBA00022723"/>
    </source>
</evidence>
<dbReference type="SMART" id="SM00109">
    <property type="entry name" value="C1"/>
    <property type="match status" value="1"/>
</dbReference>
<dbReference type="SUPFAM" id="SSF48350">
    <property type="entry name" value="GTPase activation domain, GAP"/>
    <property type="match status" value="1"/>
</dbReference>
<dbReference type="InterPro" id="IPR000198">
    <property type="entry name" value="RhoGAP_dom"/>
</dbReference>
<dbReference type="InterPro" id="IPR046987">
    <property type="entry name" value="Myo9"/>
</dbReference>
<dbReference type="PANTHER" id="PTHR46184:SF5">
    <property type="entry name" value="UNCONVENTIONAL MYOSIN-IXA-LIKE"/>
    <property type="match status" value="1"/>
</dbReference>